<organism evidence="2 3">
    <name type="scientific">Streptomyces hawaiiensis</name>
    <dbReference type="NCBI Taxonomy" id="67305"/>
    <lineage>
        <taxon>Bacteria</taxon>
        <taxon>Bacillati</taxon>
        <taxon>Actinomycetota</taxon>
        <taxon>Actinomycetes</taxon>
        <taxon>Kitasatosporales</taxon>
        <taxon>Streptomycetaceae</taxon>
        <taxon>Streptomyces</taxon>
    </lineage>
</organism>
<evidence type="ECO:0000313" key="2">
    <source>
        <dbReference type="EMBL" id="QCD57465.1"/>
    </source>
</evidence>
<dbReference type="Proteomes" id="UP000495940">
    <property type="component" value="Chromosome"/>
</dbReference>
<gene>
    <name evidence="2" type="ORF">CEB94_23410</name>
</gene>
<reference evidence="2 3" key="1">
    <citation type="submission" date="2017-06" db="EMBL/GenBank/DDBJ databases">
        <title>Complete Genome Sequence of Streptomyces hawaiiensis NRRL 15010 and insights into acyldepsipeptides biosynthesis.</title>
        <authorList>
            <person name="Mariita R.M."/>
            <person name="Sello J.K."/>
        </authorList>
    </citation>
    <scope>NUCLEOTIDE SEQUENCE [LARGE SCALE GENOMIC DNA]</scope>
    <source>
        <strain evidence="2 3">ATCC 12236</strain>
    </source>
</reference>
<keyword evidence="3" id="KW-1185">Reference proteome</keyword>
<feature type="chain" id="PRO_5026208100" description="Peptidase inhibitor" evidence="1">
    <location>
        <begin position="31"/>
        <end position="127"/>
    </location>
</feature>
<name>A0A6G5RH64_9ACTN</name>
<dbReference type="RefSeq" id="WP_175434026.1">
    <property type="nucleotide sequence ID" value="NZ_CP021978.1"/>
</dbReference>
<feature type="signal peptide" evidence="1">
    <location>
        <begin position="1"/>
        <end position="30"/>
    </location>
</feature>
<proteinExistence type="predicted"/>
<evidence type="ECO:0000313" key="3">
    <source>
        <dbReference type="Proteomes" id="UP000495940"/>
    </source>
</evidence>
<protein>
    <recommendedName>
        <fullName evidence="4">Peptidase inhibitor</fullName>
    </recommendedName>
</protein>
<accession>A0A6G5RH64</accession>
<evidence type="ECO:0008006" key="4">
    <source>
        <dbReference type="Google" id="ProtNLM"/>
    </source>
</evidence>
<dbReference type="KEGG" id="shaw:CEB94_23410"/>
<dbReference type="EMBL" id="CP021978">
    <property type="protein sequence ID" value="QCD57465.1"/>
    <property type="molecule type" value="Genomic_DNA"/>
</dbReference>
<dbReference type="AlphaFoldDB" id="A0A6G5RH64"/>
<dbReference type="Pfam" id="PF03995">
    <property type="entry name" value="Inhibitor_I36"/>
    <property type="match status" value="1"/>
</dbReference>
<evidence type="ECO:0000256" key="1">
    <source>
        <dbReference type="SAM" id="SignalP"/>
    </source>
</evidence>
<keyword evidence="1" id="KW-0732">Signal</keyword>
<sequence length="127" mass="13536">MRMANKLAVMAGGIALTGGLLAGTAGPAGAAPAAPQAASDCPSGWFCVWDGQNYTGRMQKVAGTNKDLTQYAVFQSFKSWYNHGASCDFKWFSEKNHAGSSGIVPRGYKETGGVSRYMKSNTWVNCR</sequence>